<keyword evidence="3" id="KW-1185">Reference proteome</keyword>
<proteinExistence type="predicted"/>
<dbReference type="AlphaFoldDB" id="A0A0M0J595"/>
<name>A0A0M0J595_9EUKA</name>
<feature type="coiled-coil region" evidence="1">
    <location>
        <begin position="65"/>
        <end position="99"/>
    </location>
</feature>
<organism evidence="2 3">
    <name type="scientific">Chrysochromulina tobinii</name>
    <dbReference type="NCBI Taxonomy" id="1460289"/>
    <lineage>
        <taxon>Eukaryota</taxon>
        <taxon>Haptista</taxon>
        <taxon>Haptophyta</taxon>
        <taxon>Prymnesiophyceae</taxon>
        <taxon>Prymnesiales</taxon>
        <taxon>Chrysochromulinaceae</taxon>
        <taxon>Chrysochromulina</taxon>
    </lineage>
</organism>
<evidence type="ECO:0000256" key="1">
    <source>
        <dbReference type="SAM" id="Coils"/>
    </source>
</evidence>
<dbReference type="EMBL" id="JWZX01003346">
    <property type="protein sequence ID" value="KOO21655.1"/>
    <property type="molecule type" value="Genomic_DNA"/>
</dbReference>
<comment type="caution">
    <text evidence="2">The sequence shown here is derived from an EMBL/GenBank/DDBJ whole genome shotgun (WGS) entry which is preliminary data.</text>
</comment>
<dbReference type="Proteomes" id="UP000037460">
    <property type="component" value="Unassembled WGS sequence"/>
</dbReference>
<gene>
    <name evidence="2" type="ORF">Ctob_000967</name>
</gene>
<keyword evidence="1" id="KW-0175">Coiled coil</keyword>
<feature type="coiled-coil region" evidence="1">
    <location>
        <begin position="163"/>
        <end position="197"/>
    </location>
</feature>
<protein>
    <submittedName>
        <fullName evidence="2">Uncharacterized protein</fullName>
    </submittedName>
</protein>
<reference evidence="3" key="1">
    <citation type="journal article" date="2015" name="PLoS Genet.">
        <title>Genome Sequence and Transcriptome Analyses of Chrysochromulina tobin: Metabolic Tools for Enhanced Algal Fitness in the Prominent Order Prymnesiales (Haptophyceae).</title>
        <authorList>
            <person name="Hovde B.T."/>
            <person name="Deodato C.R."/>
            <person name="Hunsperger H.M."/>
            <person name="Ryken S.A."/>
            <person name="Yost W."/>
            <person name="Jha R.K."/>
            <person name="Patterson J."/>
            <person name="Monnat R.J. Jr."/>
            <person name="Barlow S.B."/>
            <person name="Starkenburg S.R."/>
            <person name="Cattolico R.A."/>
        </authorList>
    </citation>
    <scope>NUCLEOTIDE SEQUENCE</scope>
    <source>
        <strain evidence="3">CCMP291</strain>
    </source>
</reference>
<accession>A0A0M0J595</accession>
<evidence type="ECO:0000313" key="3">
    <source>
        <dbReference type="Proteomes" id="UP000037460"/>
    </source>
</evidence>
<evidence type="ECO:0000313" key="2">
    <source>
        <dbReference type="EMBL" id="KOO21655.1"/>
    </source>
</evidence>
<sequence>MDDDTDTVVLRVQSENRLRGVPDAAPILSDGTLAGSVLELAQTLTKNNAVLKERTDEWSRLNKILTEFKQHLAWQQQRKQQLQRNLERLYNETSWLSNKSEEIRQDTHVLGHELRQAVGELNKVKALRAARQQDLTTIEAELKLETNAHAAVSHLCSQANKALLAHTRERDAWRAEADRAQQESKKLKDRLEEMAYKVNGLTTAL</sequence>